<dbReference type="InterPro" id="IPR008503">
    <property type="entry name" value="Asp_endopeptidase"/>
</dbReference>
<comment type="caution">
    <text evidence="2">The sequence shown here is derived from an EMBL/GenBank/DDBJ whole genome shotgun (WGS) entry which is preliminary data.</text>
</comment>
<evidence type="ECO:0000313" key="3">
    <source>
        <dbReference type="Proteomes" id="UP001520878"/>
    </source>
</evidence>
<protein>
    <submittedName>
        <fullName evidence="2">ATP-dependent zinc protease</fullName>
    </submittedName>
</protein>
<name>A0ABS8G6H3_9ALTE</name>
<dbReference type="InterPro" id="IPR021109">
    <property type="entry name" value="Peptidase_aspartic_dom_sf"/>
</dbReference>
<feature type="domain" description="Retropepsin-like aspartic endopeptidase" evidence="1">
    <location>
        <begin position="9"/>
        <end position="144"/>
    </location>
</feature>
<gene>
    <name evidence="2" type="ORF">LJ739_03450</name>
</gene>
<organism evidence="2 3">
    <name type="scientific">Fluctibacter halophilus</name>
    <dbReference type="NCBI Taxonomy" id="226011"/>
    <lineage>
        <taxon>Bacteria</taxon>
        <taxon>Pseudomonadati</taxon>
        <taxon>Pseudomonadota</taxon>
        <taxon>Gammaproteobacteria</taxon>
        <taxon>Alteromonadales</taxon>
        <taxon>Alteromonadaceae</taxon>
        <taxon>Fluctibacter</taxon>
    </lineage>
</organism>
<sequence>MQTFENKAVVGALEVCNLPDLAIEGLHIRVDTGAATSSLHVDNLEEFERDGKLWVSFDIHPDIHNVAEIVRREARVKDIRKVKSSTATRERRYVIDTTIIMAGLKWTIQLTLTDRSEMTYLMLLGRQAMEGRLVVDPGAEYLLGKKAQSPSVSS</sequence>
<proteinExistence type="predicted"/>
<dbReference type="Proteomes" id="UP001520878">
    <property type="component" value="Unassembled WGS sequence"/>
</dbReference>
<dbReference type="Gene3D" id="2.40.70.10">
    <property type="entry name" value="Acid Proteases"/>
    <property type="match status" value="1"/>
</dbReference>
<dbReference type="EMBL" id="JAJEWP010000001">
    <property type="protein sequence ID" value="MCC2615294.1"/>
    <property type="molecule type" value="Genomic_DNA"/>
</dbReference>
<evidence type="ECO:0000313" key="2">
    <source>
        <dbReference type="EMBL" id="MCC2615294.1"/>
    </source>
</evidence>
<keyword evidence="3" id="KW-1185">Reference proteome</keyword>
<evidence type="ECO:0000259" key="1">
    <source>
        <dbReference type="Pfam" id="PF05618"/>
    </source>
</evidence>
<keyword evidence="2" id="KW-0378">Hydrolase</keyword>
<dbReference type="SUPFAM" id="SSF50630">
    <property type="entry name" value="Acid proteases"/>
    <property type="match status" value="1"/>
</dbReference>
<dbReference type="GO" id="GO:0008233">
    <property type="term" value="F:peptidase activity"/>
    <property type="evidence" value="ECO:0007669"/>
    <property type="project" value="UniProtKB-KW"/>
</dbReference>
<dbReference type="RefSeq" id="WP_229157201.1">
    <property type="nucleotide sequence ID" value="NZ_JAJEWP010000001.1"/>
</dbReference>
<reference evidence="2 3" key="1">
    <citation type="submission" date="2021-10" db="EMBL/GenBank/DDBJ databases">
        <title>Draft genome of Aestuariibacter halophilus JC2043.</title>
        <authorList>
            <person name="Emsley S.A."/>
            <person name="Pfannmuller K.M."/>
            <person name="Ushijima B."/>
            <person name="Saw J.H."/>
            <person name="Videau P."/>
        </authorList>
    </citation>
    <scope>NUCLEOTIDE SEQUENCE [LARGE SCALE GENOMIC DNA]</scope>
    <source>
        <strain evidence="2 3">JC2043</strain>
    </source>
</reference>
<dbReference type="PANTHER" id="PTHR38037">
    <property type="entry name" value="ZN_PROTEASE DOMAIN-CONTAINING PROTEIN"/>
    <property type="match status" value="1"/>
</dbReference>
<dbReference type="GO" id="GO:0006508">
    <property type="term" value="P:proteolysis"/>
    <property type="evidence" value="ECO:0007669"/>
    <property type="project" value="UniProtKB-KW"/>
</dbReference>
<dbReference type="PANTHER" id="PTHR38037:SF2">
    <property type="entry name" value="ATP-DEPENDENT ZINC PROTEASE DOMAIN-CONTAINING PROTEIN-RELATED"/>
    <property type="match status" value="1"/>
</dbReference>
<accession>A0ABS8G6H3</accession>
<dbReference type="Pfam" id="PF05618">
    <property type="entry name" value="Zn_protease"/>
    <property type="match status" value="1"/>
</dbReference>
<keyword evidence="2" id="KW-0645">Protease</keyword>